<dbReference type="RefSeq" id="WP_090365548.1">
    <property type="nucleotide sequence ID" value="NZ_FNEM01000010.1"/>
</dbReference>
<dbReference type="InterPro" id="IPR027417">
    <property type="entry name" value="P-loop_NTPase"/>
</dbReference>
<dbReference type="AlphaFoldDB" id="A0A1G8UX29"/>
<dbReference type="GO" id="GO:0003678">
    <property type="term" value="F:DNA helicase activity"/>
    <property type="evidence" value="ECO:0007669"/>
    <property type="project" value="InterPro"/>
</dbReference>
<dbReference type="InterPro" id="IPR000212">
    <property type="entry name" value="DNA_helicase_UvrD/REP"/>
</dbReference>
<evidence type="ECO:0000313" key="2">
    <source>
        <dbReference type="Proteomes" id="UP000199527"/>
    </source>
</evidence>
<sequence>MKRIISPPRSQLDKLRQPLTPGERVVLEFFDRHLPPQWEIYIQPHLNGLRPDFVLLNPNMGIAVFEVKDWDLDALSYEVRPREHSAPVLLGKKDGKTFSLQSNNPVEKILQYKKEIYEIYCPRLKQRAGFGLITAGIIFPFANMDPIRELFGPSTQYRSQAYQFANLHPIVGKEALDGDDITTVFPKALNGYDKRMTQDAYLDMRNWLVEPDVAAKQRQPVEIDRVQRNLVTSRTKSGYRRIKGAAGSGKSLVLATRAAELLGQGKQVLVVTFNITLIHYLMDIAVRWPQSGGKTRSDITWLNFHAWCKRVCITEGFEQDYKALFTQQHDENALRIGLPALTGRIIDMDTEDSVQRYDAVLVDEGQDFLPEWWAILRKVCKPDGEMLLVADATQDIYETAERWTNEAMKGAGFRGNWVELGISYRLPKVVQKHASNFARSFLPQESLSLPNSPQGDLGLEPCELRWLQVNEDMANEVCSEELLRLTTSGSPGTLAFADLTFLSDNRKTGYEVVKSLGSKGIKVVHTYDPNDKEQRRQKVGFYMGDARIKATTLHSFKGWESRALVIYLGNHTDAKSLALLYTGLTRVKRHPDGSCLTVVCASPALEEFGKSWPDFESKTLSIADYMTLL</sequence>
<organism evidence="1 2">
    <name type="scientific">Ferrimonas sediminum</name>
    <dbReference type="NCBI Taxonomy" id="718193"/>
    <lineage>
        <taxon>Bacteria</taxon>
        <taxon>Pseudomonadati</taxon>
        <taxon>Pseudomonadota</taxon>
        <taxon>Gammaproteobacteria</taxon>
        <taxon>Alteromonadales</taxon>
        <taxon>Ferrimonadaceae</taxon>
        <taxon>Ferrimonas</taxon>
    </lineage>
</organism>
<keyword evidence="2" id="KW-1185">Reference proteome</keyword>
<protein>
    <submittedName>
        <fullName evidence="1">Nuclease-related domain-containing protein</fullName>
    </submittedName>
</protein>
<dbReference type="EMBL" id="FNEM01000010">
    <property type="protein sequence ID" value="SDJ58358.1"/>
    <property type="molecule type" value="Genomic_DNA"/>
</dbReference>
<dbReference type="GO" id="GO:0005524">
    <property type="term" value="F:ATP binding"/>
    <property type="evidence" value="ECO:0007669"/>
    <property type="project" value="InterPro"/>
</dbReference>
<dbReference type="Proteomes" id="UP000199527">
    <property type="component" value="Unassembled WGS sequence"/>
</dbReference>
<dbReference type="Pfam" id="PF13245">
    <property type="entry name" value="AAA_19"/>
    <property type="match status" value="1"/>
</dbReference>
<gene>
    <name evidence="1" type="ORF">SAMN04488540_11026</name>
</gene>
<accession>A0A1G8UX29</accession>
<dbReference type="Gene3D" id="3.40.50.300">
    <property type="entry name" value="P-loop containing nucleotide triphosphate hydrolases"/>
    <property type="match status" value="1"/>
</dbReference>
<reference evidence="2" key="1">
    <citation type="submission" date="2016-10" db="EMBL/GenBank/DDBJ databases">
        <authorList>
            <person name="Varghese N."/>
            <person name="Submissions S."/>
        </authorList>
    </citation>
    <scope>NUCLEOTIDE SEQUENCE [LARGE SCALE GENOMIC DNA]</scope>
    <source>
        <strain evidence="2">DSM 23317</strain>
    </source>
</reference>
<dbReference type="GO" id="GO:0003677">
    <property type="term" value="F:DNA binding"/>
    <property type="evidence" value="ECO:0007669"/>
    <property type="project" value="InterPro"/>
</dbReference>
<evidence type="ECO:0000313" key="1">
    <source>
        <dbReference type="EMBL" id="SDJ58358.1"/>
    </source>
</evidence>
<proteinExistence type="predicted"/>
<dbReference type="OrthoDB" id="7066673at2"/>
<dbReference type="SUPFAM" id="SSF52540">
    <property type="entry name" value="P-loop containing nucleoside triphosphate hydrolases"/>
    <property type="match status" value="1"/>
</dbReference>
<dbReference type="PANTHER" id="PTHR11070">
    <property type="entry name" value="UVRD / RECB / PCRA DNA HELICASE FAMILY MEMBER"/>
    <property type="match status" value="1"/>
</dbReference>
<name>A0A1G8UX29_9GAMM</name>